<evidence type="ECO:0000313" key="3">
    <source>
        <dbReference type="Proteomes" id="UP001443914"/>
    </source>
</evidence>
<comment type="caution">
    <text evidence="2">The sequence shown here is derived from an EMBL/GenBank/DDBJ whole genome shotgun (WGS) entry which is preliminary data.</text>
</comment>
<evidence type="ECO:0000313" key="2">
    <source>
        <dbReference type="EMBL" id="KAK9667831.1"/>
    </source>
</evidence>
<proteinExistence type="predicted"/>
<dbReference type="Proteomes" id="UP001443914">
    <property type="component" value="Unassembled WGS sequence"/>
</dbReference>
<dbReference type="AlphaFoldDB" id="A0AAW1GT55"/>
<keyword evidence="3" id="KW-1185">Reference proteome</keyword>
<feature type="domain" description="DUF7746" evidence="1">
    <location>
        <begin position="251"/>
        <end position="302"/>
    </location>
</feature>
<evidence type="ECO:0000259" key="1">
    <source>
        <dbReference type="Pfam" id="PF24925"/>
    </source>
</evidence>
<dbReference type="InterPro" id="IPR056648">
    <property type="entry name" value="DUF7746"/>
</dbReference>
<sequence>MDINNPYSCSFIRVQTKLTQAWNLTVGRTVTSVHPPPKAFMFQWGQKEVEAAPFKIGRSHKKDEHVVVDDVIKIYQQNNYINQILQTIASQVDHVSTKIDVAKSQIGETSKSIITTSSSSFPNQKSYPHYKPQNLPYSVTNKLTSTSEGSSPTDLLYKISSSLSKLSTKQVNVIRNPLGKNIESELEESLDSDENISQIAEQFKDNQEINKIRSSWKSSSTRNYYPRPTPPDILYEERSKFKANQYYPDIIYEWNIDDKLEYEILNTLQEMGMTKAAYKRRESNEQVVFDMLIAGFTGQLKAGGITH</sequence>
<dbReference type="EMBL" id="JBDFQZ010000013">
    <property type="protein sequence ID" value="KAK9667831.1"/>
    <property type="molecule type" value="Genomic_DNA"/>
</dbReference>
<dbReference type="Pfam" id="PF24925">
    <property type="entry name" value="DUF7746"/>
    <property type="match status" value="1"/>
</dbReference>
<organism evidence="2 3">
    <name type="scientific">Saponaria officinalis</name>
    <name type="common">Common soapwort</name>
    <name type="synonym">Lychnis saponaria</name>
    <dbReference type="NCBI Taxonomy" id="3572"/>
    <lineage>
        <taxon>Eukaryota</taxon>
        <taxon>Viridiplantae</taxon>
        <taxon>Streptophyta</taxon>
        <taxon>Embryophyta</taxon>
        <taxon>Tracheophyta</taxon>
        <taxon>Spermatophyta</taxon>
        <taxon>Magnoliopsida</taxon>
        <taxon>eudicotyledons</taxon>
        <taxon>Gunneridae</taxon>
        <taxon>Pentapetalae</taxon>
        <taxon>Caryophyllales</taxon>
        <taxon>Caryophyllaceae</taxon>
        <taxon>Caryophylleae</taxon>
        <taxon>Saponaria</taxon>
    </lineage>
</organism>
<accession>A0AAW1GT55</accession>
<gene>
    <name evidence="2" type="ORF">RND81_13G013700</name>
</gene>
<reference evidence="2" key="1">
    <citation type="submission" date="2024-03" db="EMBL/GenBank/DDBJ databases">
        <title>WGS assembly of Saponaria officinalis var. Norfolk2.</title>
        <authorList>
            <person name="Jenkins J."/>
            <person name="Shu S."/>
            <person name="Grimwood J."/>
            <person name="Barry K."/>
            <person name="Goodstein D."/>
            <person name="Schmutz J."/>
            <person name="Leebens-Mack J."/>
            <person name="Osbourn A."/>
        </authorList>
    </citation>
    <scope>NUCLEOTIDE SEQUENCE [LARGE SCALE GENOMIC DNA]</scope>
    <source>
        <strain evidence="2">JIC</strain>
    </source>
</reference>
<protein>
    <recommendedName>
        <fullName evidence="1">DUF7746 domain-containing protein</fullName>
    </recommendedName>
</protein>
<name>A0AAW1GT55_SAPOF</name>